<reference evidence="3" key="1">
    <citation type="journal article" date="2012" name="Science">
        <title>The Paleozoic origin of enzymatic lignin decomposition reconstructed from 31 fungal genomes.</title>
        <authorList>
            <person name="Floudas D."/>
            <person name="Binder M."/>
            <person name="Riley R."/>
            <person name="Barry K."/>
            <person name="Blanchette R.A."/>
            <person name="Henrissat B."/>
            <person name="Martinez A.T."/>
            <person name="Otillar R."/>
            <person name="Spatafora J.W."/>
            <person name="Yadav J.S."/>
            <person name="Aerts A."/>
            <person name="Benoit I."/>
            <person name="Boyd A."/>
            <person name="Carlson A."/>
            <person name="Copeland A."/>
            <person name="Coutinho P.M."/>
            <person name="de Vries R.P."/>
            <person name="Ferreira P."/>
            <person name="Findley K."/>
            <person name="Foster B."/>
            <person name="Gaskell J."/>
            <person name="Glotzer D."/>
            <person name="Gorecki P."/>
            <person name="Heitman J."/>
            <person name="Hesse C."/>
            <person name="Hori C."/>
            <person name="Igarashi K."/>
            <person name="Jurgens J.A."/>
            <person name="Kallen N."/>
            <person name="Kersten P."/>
            <person name="Kohler A."/>
            <person name="Kuees U."/>
            <person name="Kumar T.K.A."/>
            <person name="Kuo A."/>
            <person name="LaButti K."/>
            <person name="Larrondo L.F."/>
            <person name="Lindquist E."/>
            <person name="Ling A."/>
            <person name="Lombard V."/>
            <person name="Lucas S."/>
            <person name="Lundell T."/>
            <person name="Martin R."/>
            <person name="McLaughlin D.J."/>
            <person name="Morgenstern I."/>
            <person name="Morin E."/>
            <person name="Murat C."/>
            <person name="Nagy L.G."/>
            <person name="Nolan M."/>
            <person name="Ohm R.A."/>
            <person name="Patyshakuliyeva A."/>
            <person name="Rokas A."/>
            <person name="Ruiz-Duenas F.J."/>
            <person name="Sabat G."/>
            <person name="Salamov A."/>
            <person name="Samejima M."/>
            <person name="Schmutz J."/>
            <person name="Slot J.C."/>
            <person name="St John F."/>
            <person name="Stenlid J."/>
            <person name="Sun H."/>
            <person name="Sun S."/>
            <person name="Syed K."/>
            <person name="Tsang A."/>
            <person name="Wiebenga A."/>
            <person name="Young D."/>
            <person name="Pisabarro A."/>
            <person name="Eastwood D.C."/>
            <person name="Martin F."/>
            <person name="Cullen D."/>
            <person name="Grigoriev I.V."/>
            <person name="Hibbett D.S."/>
        </authorList>
    </citation>
    <scope>NUCLEOTIDE SEQUENCE [LARGE SCALE GENOMIC DNA]</scope>
    <source>
        <strain evidence="3">RWD-64-598 SS2</strain>
    </source>
</reference>
<accession>A0A5M3M8J3</accession>
<evidence type="ECO:0000313" key="3">
    <source>
        <dbReference type="Proteomes" id="UP000053558"/>
    </source>
</evidence>
<evidence type="ECO:0000313" key="2">
    <source>
        <dbReference type="EMBL" id="EIW75194.1"/>
    </source>
</evidence>
<dbReference type="OMA" id="MAEWAAN"/>
<dbReference type="OrthoDB" id="2857391at2759"/>
<sequence length="537" mass="58709">MANGVPVEDFGDQINDIVDDNDEEEEREHLTIIQVNPLTAREEELRLTLTRVLHKYIPLRVENKALKRENRILRSSASSSARKSALEPLEILIKTIGRKYCVLLRLWTPDRLFPATCELIDPADPERWTTDNLQLRGFITDLVRFLEPKIRTGPLIQYTNFGAKFTEGVNSEHGTFVSAIKDNMAKIYTGLGIDTETLNNADAFAKHPRVCFLLTNPDPKEAKNPYPDFPRILHADPDNPDWEECFMAPVLIRAARLILFGPTVLGVRGGSGGRTPKGELWDLKHIPAGFITNVAIAVHILIDLHLVVHRMTPDDSLNVKGKSTQIMWPKRHDLWYKFLSSKVMAEWAANVFGVWDVECLQTNSADAATTSSPDPQPSYADEMFAKLAAPREERRKTPSPPAKAPFGSPSPELPPTILPSVSSGPQAQVPPPAASVLPSVSSGPRPEAPAPSVSDPHPIAALDRQLNLLSIGGQQSSINIAASSGSPSSILTSPPASAAPLSAGTNPSLSFVISYAQPRSTSLCKVGTHVVNLRLAF</sequence>
<comment type="caution">
    <text evidence="2">The sequence shown here is derived from an EMBL/GenBank/DDBJ whole genome shotgun (WGS) entry which is preliminary data.</text>
</comment>
<evidence type="ECO:0000256" key="1">
    <source>
        <dbReference type="SAM" id="MobiDB-lite"/>
    </source>
</evidence>
<proteinExistence type="predicted"/>
<dbReference type="KEGG" id="cput:CONPUDRAFT_77455"/>
<dbReference type="Proteomes" id="UP000053558">
    <property type="component" value="Unassembled WGS sequence"/>
</dbReference>
<organism evidence="2 3">
    <name type="scientific">Coniophora puteana (strain RWD-64-598)</name>
    <name type="common">Brown rot fungus</name>
    <dbReference type="NCBI Taxonomy" id="741705"/>
    <lineage>
        <taxon>Eukaryota</taxon>
        <taxon>Fungi</taxon>
        <taxon>Dikarya</taxon>
        <taxon>Basidiomycota</taxon>
        <taxon>Agaricomycotina</taxon>
        <taxon>Agaricomycetes</taxon>
        <taxon>Agaricomycetidae</taxon>
        <taxon>Boletales</taxon>
        <taxon>Coniophorineae</taxon>
        <taxon>Coniophoraceae</taxon>
        <taxon>Coniophora</taxon>
    </lineage>
</organism>
<dbReference type="EMBL" id="JH711589">
    <property type="protein sequence ID" value="EIW75194.1"/>
    <property type="molecule type" value="Genomic_DNA"/>
</dbReference>
<protein>
    <submittedName>
        <fullName evidence="2">Uncharacterized protein</fullName>
    </submittedName>
</protein>
<dbReference type="AlphaFoldDB" id="A0A5M3M8J3"/>
<gene>
    <name evidence="2" type="ORF">CONPUDRAFT_77455</name>
</gene>
<keyword evidence="3" id="KW-1185">Reference proteome</keyword>
<dbReference type="RefSeq" id="XP_007774615.1">
    <property type="nucleotide sequence ID" value="XM_007776425.1"/>
</dbReference>
<feature type="region of interest" description="Disordered" evidence="1">
    <location>
        <begin position="390"/>
        <end position="458"/>
    </location>
</feature>
<feature type="compositionally biased region" description="Low complexity" evidence="1">
    <location>
        <begin position="434"/>
        <end position="444"/>
    </location>
</feature>
<dbReference type="GeneID" id="19209613"/>
<name>A0A5M3M8J3_CONPW</name>